<dbReference type="RefSeq" id="WP_344098673.1">
    <property type="nucleotide sequence ID" value="NZ_BAAANL010000001.1"/>
</dbReference>
<feature type="compositionally biased region" description="Low complexity" evidence="1">
    <location>
        <begin position="142"/>
        <end position="152"/>
    </location>
</feature>
<accession>A0ABN2N5T2</accession>
<evidence type="ECO:0000313" key="3">
    <source>
        <dbReference type="EMBL" id="GAA1848429.1"/>
    </source>
</evidence>
<keyword evidence="4" id="KW-1185">Reference proteome</keyword>
<feature type="compositionally biased region" description="Basic and acidic residues" evidence="1">
    <location>
        <begin position="159"/>
        <end position="181"/>
    </location>
</feature>
<sequence length="360" mass="36219">MSDALSWAERLANGEAAPEPSALEWAEGLAAQGDETPAAVSSPNAWPTPSAAAPAPATRAGGPMTPFGPTGGSPFGGTGSGAPAAPPAAAAEAQSSPAPRSRAELRSRKELREGSTRASRREQPPSSPVQAVPPPGEPAPAKPAAEVAAAPARNRRSGPGKDARSGRAGKPDRAGTAERAGKSKARPQGAPAGPGRRNVRRVLAKGLPRAADRPTVLVVAAVVAVGLGLGVGWTTNYFGSGKNLAAATPVQCAAAQTAWTKAANAQTGVSEENPASLRSGFIDARDAMASASDVPEAIATDWEYAHTFYATIADAIEKKDPGDAAGIVEAAAAASGDVDTDTMLETSARITRYVNSDCNA</sequence>
<feature type="compositionally biased region" description="Pro residues" evidence="1">
    <location>
        <begin position="125"/>
        <end position="141"/>
    </location>
</feature>
<feature type="region of interest" description="Disordered" evidence="1">
    <location>
        <begin position="1"/>
        <end position="199"/>
    </location>
</feature>
<feature type="compositionally biased region" description="Basic and acidic residues" evidence="1">
    <location>
        <begin position="101"/>
        <end position="123"/>
    </location>
</feature>
<name>A0ABN2N5T2_9MICO</name>
<protein>
    <recommendedName>
        <fullName evidence="5">Meckel syndrome type 1 protein</fullName>
    </recommendedName>
</protein>
<evidence type="ECO:0008006" key="5">
    <source>
        <dbReference type="Google" id="ProtNLM"/>
    </source>
</evidence>
<evidence type="ECO:0000313" key="4">
    <source>
        <dbReference type="Proteomes" id="UP001501094"/>
    </source>
</evidence>
<feature type="transmembrane region" description="Helical" evidence="2">
    <location>
        <begin position="215"/>
        <end position="233"/>
    </location>
</feature>
<feature type="compositionally biased region" description="Low complexity" evidence="1">
    <location>
        <begin position="81"/>
        <end position="99"/>
    </location>
</feature>
<evidence type="ECO:0000256" key="1">
    <source>
        <dbReference type="SAM" id="MobiDB-lite"/>
    </source>
</evidence>
<keyword evidence="2" id="KW-1133">Transmembrane helix</keyword>
<keyword evidence="2" id="KW-0812">Transmembrane</keyword>
<comment type="caution">
    <text evidence="3">The sequence shown here is derived from an EMBL/GenBank/DDBJ whole genome shotgun (WGS) entry which is preliminary data.</text>
</comment>
<proteinExistence type="predicted"/>
<feature type="compositionally biased region" description="Gly residues" evidence="1">
    <location>
        <begin position="69"/>
        <end position="80"/>
    </location>
</feature>
<gene>
    <name evidence="3" type="ORF">GCM10009751_00660</name>
</gene>
<dbReference type="EMBL" id="BAAANL010000001">
    <property type="protein sequence ID" value="GAA1848429.1"/>
    <property type="molecule type" value="Genomic_DNA"/>
</dbReference>
<reference evidence="3 4" key="1">
    <citation type="journal article" date="2019" name="Int. J. Syst. Evol. Microbiol.">
        <title>The Global Catalogue of Microorganisms (GCM) 10K type strain sequencing project: providing services to taxonomists for standard genome sequencing and annotation.</title>
        <authorList>
            <consortium name="The Broad Institute Genomics Platform"/>
            <consortium name="The Broad Institute Genome Sequencing Center for Infectious Disease"/>
            <person name="Wu L."/>
            <person name="Ma J."/>
        </authorList>
    </citation>
    <scope>NUCLEOTIDE SEQUENCE [LARGE SCALE GENOMIC DNA]</scope>
    <source>
        <strain evidence="3 4">JCM 14326</strain>
    </source>
</reference>
<organism evidence="3 4">
    <name type="scientific">Myceligenerans crystallogenes</name>
    <dbReference type="NCBI Taxonomy" id="316335"/>
    <lineage>
        <taxon>Bacteria</taxon>
        <taxon>Bacillati</taxon>
        <taxon>Actinomycetota</taxon>
        <taxon>Actinomycetes</taxon>
        <taxon>Micrococcales</taxon>
        <taxon>Promicromonosporaceae</taxon>
        <taxon>Myceligenerans</taxon>
    </lineage>
</organism>
<keyword evidence="2" id="KW-0472">Membrane</keyword>
<evidence type="ECO:0000256" key="2">
    <source>
        <dbReference type="SAM" id="Phobius"/>
    </source>
</evidence>
<feature type="compositionally biased region" description="Low complexity" evidence="1">
    <location>
        <begin position="41"/>
        <end position="68"/>
    </location>
</feature>
<dbReference type="Proteomes" id="UP001501094">
    <property type="component" value="Unassembled WGS sequence"/>
</dbReference>